<dbReference type="RefSeq" id="WP_091904494.1">
    <property type="nucleotide sequence ID" value="NZ_FNLO01000001.1"/>
</dbReference>
<evidence type="ECO:0000256" key="1">
    <source>
        <dbReference type="SAM" id="SignalP"/>
    </source>
</evidence>
<evidence type="ECO:0000313" key="2">
    <source>
        <dbReference type="EMBL" id="SDV46478.1"/>
    </source>
</evidence>
<sequence>MFKQLLFVSALCVASAANAHYVWLEPSSDGQAKAYFGEWQEDLRESASGHLGLLTTAHSVDGKGTLTPAKRVDDGFLAPVAAQADARLSSGFVGKDGTAYLYQARAGRTDTTARLTLELVPTEPNANTFTLMFDGKPLPKTKVTVFGPPKWEKSFYSDADGRVSIETPWPGQYVAEVSHADKARAGSWDGKAYQSARYVATLTFIKR</sequence>
<accession>A0A1H2PJG7</accession>
<dbReference type="InterPro" id="IPR019613">
    <property type="entry name" value="DUF4198"/>
</dbReference>
<organism evidence="2 3">
    <name type="scientific">Chitinasiproducens palmae</name>
    <dbReference type="NCBI Taxonomy" id="1770053"/>
    <lineage>
        <taxon>Bacteria</taxon>
        <taxon>Pseudomonadati</taxon>
        <taxon>Pseudomonadota</taxon>
        <taxon>Betaproteobacteria</taxon>
        <taxon>Burkholderiales</taxon>
        <taxon>Burkholderiaceae</taxon>
        <taxon>Chitinasiproducens</taxon>
    </lineage>
</organism>
<dbReference type="AlphaFoldDB" id="A0A1H2PJG7"/>
<protein>
    <recommendedName>
        <fullName evidence="4">DUF4198 domain-containing protein</fullName>
    </recommendedName>
</protein>
<dbReference type="EMBL" id="FNLO01000001">
    <property type="protein sequence ID" value="SDV46478.1"/>
    <property type="molecule type" value="Genomic_DNA"/>
</dbReference>
<evidence type="ECO:0000313" key="3">
    <source>
        <dbReference type="Proteomes" id="UP000243719"/>
    </source>
</evidence>
<dbReference type="Proteomes" id="UP000243719">
    <property type="component" value="Unassembled WGS sequence"/>
</dbReference>
<dbReference type="OrthoDB" id="8911471at2"/>
<dbReference type="SUPFAM" id="SSF49478">
    <property type="entry name" value="Cna protein B-type domain"/>
    <property type="match status" value="1"/>
</dbReference>
<feature type="chain" id="PRO_5017371935" description="DUF4198 domain-containing protein" evidence="1">
    <location>
        <begin position="20"/>
        <end position="207"/>
    </location>
</feature>
<proteinExistence type="predicted"/>
<keyword evidence="1" id="KW-0732">Signal</keyword>
<reference evidence="3" key="1">
    <citation type="submission" date="2016-09" db="EMBL/GenBank/DDBJ databases">
        <authorList>
            <person name="Varghese N."/>
            <person name="Submissions S."/>
        </authorList>
    </citation>
    <scope>NUCLEOTIDE SEQUENCE [LARGE SCALE GENOMIC DNA]</scope>
    <source>
        <strain evidence="3">JS23</strain>
    </source>
</reference>
<keyword evidence="3" id="KW-1185">Reference proteome</keyword>
<dbReference type="Pfam" id="PF10670">
    <property type="entry name" value="DUF4198"/>
    <property type="match status" value="1"/>
</dbReference>
<gene>
    <name evidence="2" type="ORF">SAMN05216551_101367</name>
</gene>
<name>A0A1H2PJG7_9BURK</name>
<evidence type="ECO:0008006" key="4">
    <source>
        <dbReference type="Google" id="ProtNLM"/>
    </source>
</evidence>
<feature type="signal peptide" evidence="1">
    <location>
        <begin position="1"/>
        <end position="19"/>
    </location>
</feature>
<dbReference type="STRING" id="1770053.SAMN05216551_101367"/>